<keyword evidence="11" id="KW-1185">Reference proteome</keyword>
<feature type="domain" description="WW" evidence="9">
    <location>
        <begin position="1425"/>
        <end position="1453"/>
    </location>
</feature>
<evidence type="ECO:0000256" key="4">
    <source>
        <dbReference type="ARBA" id="ARBA00023069"/>
    </source>
</evidence>
<dbReference type="PANTHER" id="PTHR45973">
    <property type="entry name" value="PROTEIN PHOSPHATASE 1 REGULATORY SUBUNIT SDS22-RELATED"/>
    <property type="match status" value="1"/>
</dbReference>
<feature type="transmembrane region" description="Helical" evidence="8">
    <location>
        <begin position="85"/>
        <end position="107"/>
    </location>
</feature>
<dbReference type="PROSITE" id="PS01159">
    <property type="entry name" value="WW_DOMAIN_1"/>
    <property type="match status" value="1"/>
</dbReference>
<feature type="compositionally biased region" description="Pro residues" evidence="7">
    <location>
        <begin position="934"/>
        <end position="946"/>
    </location>
</feature>
<evidence type="ECO:0000256" key="8">
    <source>
        <dbReference type="SAM" id="Phobius"/>
    </source>
</evidence>
<feature type="compositionally biased region" description="Acidic residues" evidence="7">
    <location>
        <begin position="1460"/>
        <end position="1488"/>
    </location>
</feature>
<evidence type="ECO:0000256" key="6">
    <source>
        <dbReference type="SAM" id="Coils"/>
    </source>
</evidence>
<evidence type="ECO:0000256" key="2">
    <source>
        <dbReference type="ARBA" id="ARBA00022614"/>
    </source>
</evidence>
<evidence type="ECO:0000256" key="5">
    <source>
        <dbReference type="ARBA" id="ARBA00023273"/>
    </source>
</evidence>
<dbReference type="EMBL" id="VJMJ01000137">
    <property type="protein sequence ID" value="KAF0732180.1"/>
    <property type="molecule type" value="Genomic_DNA"/>
</dbReference>
<accession>A0A6G0WXF5</accession>
<sequence>MAHWQGLKPQSEVVQRGIAAQIRQRDDNSGKTLLRREDRRFLNQVIHDSALEHDPQFDERLKYIAEYSGSNVHSTHGERDGLSDALSTGLMVFGALATLGAGAYSAYQERQRRNEMERQRKEMERLRKEREFHRQMQQLMFVAAAIFALIVFGLCWLDCNRFVGFKLHFFEGHPAAPHAGVHAMDISRISKLGKIFRKKKGLDLRPQSVYDLQKFRDLFLAASARHNCRVPPCIDKMIYKAISAQKNITSMDFHQEGIEDDAVLALMETLLEMPLVSTLDLRENAITDRGVRAILELMRHQLVLARGSAHATTKPLPEFTRFLTCVHLKGNNVSDSAMQQVRQYSSMLRVEDKRLEIQAVLNQIDYNDAGGVDEGEIRVALKLCSGGSEPAKKDVDYFADHLSSVTWHVTGDADASKILSNTRSSVETLLLAKYAKSPSKKDTAGMPPLDSLAHIRHAELVNPLAKPEQPPYRLGDEIMRDDEQSPRRNSSSPEKEPSSFSASSRDLRLPRTSNASMHESEASPTSRTQDADVSMIHPMPVEDPRPCFPLDDHLEENNHRGGEGVHRDDEPDAGDDEEQVDDAPDEHEDEEALEITTEHVIEEEEAAAVESLNASPIEMEEHFHADEQEIVDGDDASEVVAVEPPVDETIREFCLMDQVQLQQQSRTVVKLQHGRIRAGDALDRLFDSVYFDNVVALVLSNNQLQSMEPLRALRVLDLSRNQLTKLNATELVKVRHVEVLDLSYNGFTSICGIENLTKLRALSYEGNSIRCAKNLECLERLEILNLAHNAIHVPQSLRLLSMNKLLSHLNIDENPIVQAGTGRKVSAHIINIIPTLRSLGCIHLASLVVKEKTKKSTLPPPPEEPVRSSIFEFLDAAPPRPWVDQACEMLCIVCDHPEVSASPEAPKISRTLQKTKDEQRSKALPHHIARKTPPATPPPPPLPQPISKPTISFSDQQRKAVALSTPRVFKPPPKAPQMCHPPRISKPPPSSSASGSAKPTVAVVLTNKGFLQPTKASLHAHAEHKKERDKAKKKKKPANILYKRLKRREEQLRHVMATSPVKLAAAPAPAPSSDPPVLALPTWTPPSRETSPIKLGSLAITSTDTFLAQIRLNDFVTLVTEDHATASTALDVLVAMCEQPSDDGAKFTAYKANLESLHILDDVAVTCATQEALDMAQAQSNEPLPVLARLDELKRIKQTLKLVVDHVESTSAPLGSSSLLNVCLQVRNGPLGHLLSPCEERQETQQGTPTPVETTSSLDLLSPVNATTTTHLFDSTTDDPFGLTDTEPAAATSIDTAAVHLTTQSTDPPADAAPLDLALDAAFELEASLDNAEPASSPLGLDETPEAVHELVDPILTENEEVNETVDAPSPVLSNEDFPDDEHEEAEEMEEVHAEEPEQVELVDEVEEEAAEEEGSDAPLTWGDWEQGYDPSTNHHYWFNNATDESSWTPPEGWPHALDDGAEEEAEEQDEEEEDDAVEEDATEQVQELDVELSLEDRIALALGGGSAAPPPACSMDDDGDAVMFDDDAFPDL</sequence>
<feature type="transmembrane region" description="Helical" evidence="8">
    <location>
        <begin position="139"/>
        <end position="157"/>
    </location>
</feature>
<dbReference type="InterPro" id="IPR032675">
    <property type="entry name" value="LRR_dom_sf"/>
</dbReference>
<proteinExistence type="predicted"/>
<feature type="region of interest" description="Disordered" evidence="7">
    <location>
        <begin position="1442"/>
        <end position="1488"/>
    </location>
</feature>
<name>A0A6G0WXF5_9STRA</name>
<dbReference type="Gene3D" id="3.80.10.10">
    <property type="entry name" value="Ribonuclease Inhibitor"/>
    <property type="match status" value="2"/>
</dbReference>
<keyword evidence="4" id="KW-0969">Cilium</keyword>
<feature type="compositionally biased region" description="Acidic residues" evidence="7">
    <location>
        <begin position="1516"/>
        <end position="1533"/>
    </location>
</feature>
<keyword evidence="8" id="KW-1133">Transmembrane helix</keyword>
<reference evidence="10 11" key="1">
    <citation type="submission" date="2019-07" db="EMBL/GenBank/DDBJ databases">
        <title>Genomics analysis of Aphanomyces spp. identifies a new class of oomycete effector associated with host adaptation.</title>
        <authorList>
            <person name="Gaulin E."/>
        </authorList>
    </citation>
    <scope>NUCLEOTIDE SEQUENCE [LARGE SCALE GENOMIC DNA]</scope>
    <source>
        <strain evidence="10 11">ATCC 201684</strain>
    </source>
</reference>
<keyword evidence="6" id="KW-0175">Coiled coil</keyword>
<feature type="coiled-coil region" evidence="6">
    <location>
        <begin position="106"/>
        <end position="136"/>
    </location>
</feature>
<feature type="region of interest" description="Disordered" evidence="7">
    <location>
        <begin position="1364"/>
        <end position="1399"/>
    </location>
</feature>
<dbReference type="SUPFAM" id="SSF52047">
    <property type="entry name" value="RNI-like"/>
    <property type="match status" value="1"/>
</dbReference>
<dbReference type="InterPro" id="IPR001202">
    <property type="entry name" value="WW_dom"/>
</dbReference>
<organism evidence="10 11">
    <name type="scientific">Aphanomyces euteiches</name>
    <dbReference type="NCBI Taxonomy" id="100861"/>
    <lineage>
        <taxon>Eukaryota</taxon>
        <taxon>Sar</taxon>
        <taxon>Stramenopiles</taxon>
        <taxon>Oomycota</taxon>
        <taxon>Saprolegniomycetes</taxon>
        <taxon>Saprolegniales</taxon>
        <taxon>Verrucalvaceae</taxon>
        <taxon>Aphanomyces</taxon>
    </lineage>
</organism>
<feature type="region of interest" description="Disordered" evidence="7">
    <location>
        <begin position="460"/>
        <end position="592"/>
    </location>
</feature>
<dbReference type="SMART" id="SM00365">
    <property type="entry name" value="LRR_SD22"/>
    <property type="match status" value="4"/>
</dbReference>
<dbReference type="Pfam" id="PF13855">
    <property type="entry name" value="LRR_8"/>
    <property type="match status" value="1"/>
</dbReference>
<dbReference type="Proteomes" id="UP000481153">
    <property type="component" value="Unassembled WGS sequence"/>
</dbReference>
<dbReference type="Pfam" id="PF13516">
    <property type="entry name" value="LRR_6"/>
    <property type="match status" value="1"/>
</dbReference>
<feature type="region of interest" description="Disordered" evidence="7">
    <location>
        <begin position="1503"/>
        <end position="1533"/>
    </location>
</feature>
<dbReference type="Gene3D" id="2.20.70.10">
    <property type="match status" value="1"/>
</dbReference>
<keyword evidence="8" id="KW-0812">Transmembrane</keyword>
<feature type="region of interest" description="Disordered" evidence="7">
    <location>
        <begin position="1016"/>
        <end position="1037"/>
    </location>
</feature>
<feature type="compositionally biased region" description="Acidic residues" evidence="7">
    <location>
        <begin position="1377"/>
        <end position="1390"/>
    </location>
</feature>
<evidence type="ECO:0000313" key="10">
    <source>
        <dbReference type="EMBL" id="KAF0732180.1"/>
    </source>
</evidence>
<evidence type="ECO:0000313" key="11">
    <source>
        <dbReference type="Proteomes" id="UP000481153"/>
    </source>
</evidence>
<feature type="compositionally biased region" description="Basic and acidic residues" evidence="7">
    <location>
        <begin position="474"/>
        <end position="486"/>
    </location>
</feature>
<evidence type="ECO:0000256" key="1">
    <source>
        <dbReference type="ARBA" id="ARBA00004138"/>
    </source>
</evidence>
<dbReference type="PROSITE" id="PS51450">
    <property type="entry name" value="LRR"/>
    <property type="match status" value="2"/>
</dbReference>
<evidence type="ECO:0000256" key="3">
    <source>
        <dbReference type="ARBA" id="ARBA00022737"/>
    </source>
</evidence>
<feature type="compositionally biased region" description="Acidic residues" evidence="7">
    <location>
        <begin position="570"/>
        <end position="592"/>
    </location>
</feature>
<protein>
    <recommendedName>
        <fullName evidence="9">WW domain-containing protein</fullName>
    </recommendedName>
</protein>
<dbReference type="VEuPathDB" id="FungiDB:AeMF1_002025"/>
<feature type="compositionally biased region" description="Low complexity" evidence="7">
    <location>
        <begin position="487"/>
        <end position="504"/>
    </location>
</feature>
<keyword evidence="2" id="KW-0433">Leucine-rich repeat</keyword>
<comment type="subcellular location">
    <subcellularLocation>
        <location evidence="1">Cell projection</location>
        <location evidence="1">Cilium</location>
    </subcellularLocation>
</comment>
<keyword evidence="3" id="KW-0677">Repeat</keyword>
<feature type="region of interest" description="Disordered" evidence="7">
    <location>
        <begin position="901"/>
        <end position="998"/>
    </location>
</feature>
<dbReference type="InterPro" id="IPR001611">
    <property type="entry name" value="Leu-rich_rpt"/>
</dbReference>
<feature type="compositionally biased region" description="Basic and acidic residues" evidence="7">
    <location>
        <begin position="1020"/>
        <end position="1030"/>
    </location>
</feature>
<comment type="caution">
    <text evidence="10">The sequence shown here is derived from an EMBL/GenBank/DDBJ whole genome shotgun (WGS) entry which is preliminary data.</text>
</comment>
<evidence type="ECO:0000259" key="9">
    <source>
        <dbReference type="PROSITE" id="PS50020"/>
    </source>
</evidence>
<dbReference type="PROSITE" id="PS50020">
    <property type="entry name" value="WW_DOMAIN_2"/>
    <property type="match status" value="1"/>
</dbReference>
<dbReference type="PANTHER" id="PTHR45973:SF9">
    <property type="entry name" value="LEUCINE-RICH REPEAT-CONTAINING PROTEIN 46"/>
    <property type="match status" value="1"/>
</dbReference>
<keyword evidence="8" id="KW-0472">Membrane</keyword>
<keyword evidence="5" id="KW-0966">Cell projection</keyword>
<feature type="compositionally biased region" description="Polar residues" evidence="7">
    <location>
        <begin position="511"/>
        <end position="528"/>
    </location>
</feature>
<evidence type="ECO:0000256" key="7">
    <source>
        <dbReference type="SAM" id="MobiDB-lite"/>
    </source>
</evidence>
<gene>
    <name evidence="10" type="ORF">Ae201684_010829</name>
</gene>
<dbReference type="InterPro" id="IPR050576">
    <property type="entry name" value="Cilia_flagella_integrity"/>
</dbReference>
<feature type="compositionally biased region" description="Basic and acidic residues" evidence="7">
    <location>
        <begin position="540"/>
        <end position="569"/>
    </location>
</feature>